<dbReference type="Proteomes" id="UP000093199">
    <property type="component" value="Unassembled WGS sequence"/>
</dbReference>
<sequence>MELIQLRGHHLFCLLGFRGMGYSEAYAMNMKHIHQQLREQPHTIVRVISGADDLCAKFPCDQPYHCDAVRVFEQDQALLHVLQLHIGDELTWQDIEKRMRTFATPDLIERVCFDCQWRKYGVCEEGIVRIQHGEGLRELS</sequence>
<dbReference type="AlphaFoldDB" id="A0A1C0YCA9"/>
<evidence type="ECO:0008006" key="3">
    <source>
        <dbReference type="Google" id="ProtNLM"/>
    </source>
</evidence>
<evidence type="ECO:0000313" key="1">
    <source>
        <dbReference type="EMBL" id="OCS84790.1"/>
    </source>
</evidence>
<comment type="caution">
    <text evidence="1">The sequence shown here is derived from an EMBL/GenBank/DDBJ whole genome shotgun (WGS) entry which is preliminary data.</text>
</comment>
<dbReference type="Pfam" id="PF06935">
    <property type="entry name" value="DUF1284"/>
    <property type="match status" value="1"/>
</dbReference>
<gene>
    <name evidence="1" type="ORF">A6M13_03345</name>
</gene>
<organism evidence="1 2">
    <name type="scientific">Caryophanon tenue</name>
    <dbReference type="NCBI Taxonomy" id="33978"/>
    <lineage>
        <taxon>Bacteria</taxon>
        <taxon>Bacillati</taxon>
        <taxon>Bacillota</taxon>
        <taxon>Bacilli</taxon>
        <taxon>Bacillales</taxon>
        <taxon>Caryophanaceae</taxon>
        <taxon>Caryophanon</taxon>
    </lineage>
</organism>
<accession>A0A1C0YCA9</accession>
<dbReference type="STRING" id="33978.A6M13_03345"/>
<name>A0A1C0YCA9_9BACL</name>
<reference evidence="1 2" key="1">
    <citation type="submission" date="2016-07" db="EMBL/GenBank/DDBJ databases">
        <title>Caryophanon tenue genome sequencing.</title>
        <authorList>
            <person name="Verma A."/>
            <person name="Pal Y."/>
            <person name="Krishnamurthi S."/>
        </authorList>
    </citation>
    <scope>NUCLEOTIDE SEQUENCE [LARGE SCALE GENOMIC DNA]</scope>
    <source>
        <strain evidence="1 2">DSM 14152</strain>
    </source>
</reference>
<proteinExistence type="predicted"/>
<dbReference type="EMBL" id="MASJ01000023">
    <property type="protein sequence ID" value="OCS84790.1"/>
    <property type="molecule type" value="Genomic_DNA"/>
</dbReference>
<protein>
    <recommendedName>
        <fullName evidence="3">DUF1284 domain-containing protein</fullName>
    </recommendedName>
</protein>
<dbReference type="OrthoDB" id="121064at2"/>
<evidence type="ECO:0000313" key="2">
    <source>
        <dbReference type="Proteomes" id="UP000093199"/>
    </source>
</evidence>
<dbReference type="InterPro" id="IPR009702">
    <property type="entry name" value="DUF1284"/>
</dbReference>
<keyword evidence="2" id="KW-1185">Reference proteome</keyword>